<feature type="transmembrane region" description="Helical" evidence="1">
    <location>
        <begin position="328"/>
        <end position="346"/>
    </location>
</feature>
<feature type="transmembrane region" description="Helical" evidence="1">
    <location>
        <begin position="235"/>
        <end position="253"/>
    </location>
</feature>
<feature type="transmembrane region" description="Helical" evidence="1">
    <location>
        <begin position="296"/>
        <end position="316"/>
    </location>
</feature>
<dbReference type="EMBL" id="CAHIKZ030000624">
    <property type="protein sequence ID" value="CAE1229863.1"/>
    <property type="molecule type" value="Genomic_DNA"/>
</dbReference>
<dbReference type="Proteomes" id="UP000597762">
    <property type="component" value="Unassembled WGS sequence"/>
</dbReference>
<reference evidence="2" key="1">
    <citation type="submission" date="2021-01" db="EMBL/GenBank/DDBJ databases">
        <authorList>
            <person name="Li R."/>
            <person name="Bekaert M."/>
        </authorList>
    </citation>
    <scope>NUCLEOTIDE SEQUENCE</scope>
    <source>
        <strain evidence="2">Farmed</strain>
    </source>
</reference>
<keyword evidence="1" id="KW-0812">Transmembrane</keyword>
<dbReference type="AlphaFoldDB" id="A0A812BK16"/>
<feature type="transmembrane region" description="Helical" evidence="1">
    <location>
        <begin position="265"/>
        <end position="290"/>
    </location>
</feature>
<proteinExistence type="predicted"/>
<accession>A0A812BK16</accession>
<feature type="transmembrane region" description="Helical" evidence="1">
    <location>
        <begin position="470"/>
        <end position="486"/>
    </location>
</feature>
<gene>
    <name evidence="2" type="ORF">SPHA_17500</name>
</gene>
<name>A0A812BK16_ACAPH</name>
<feature type="transmembrane region" description="Helical" evidence="1">
    <location>
        <begin position="352"/>
        <end position="369"/>
    </location>
</feature>
<organism evidence="2 3">
    <name type="scientific">Acanthosepion pharaonis</name>
    <name type="common">Pharaoh cuttlefish</name>
    <name type="synonym">Sepia pharaonis</name>
    <dbReference type="NCBI Taxonomy" id="158019"/>
    <lineage>
        <taxon>Eukaryota</taxon>
        <taxon>Metazoa</taxon>
        <taxon>Spiralia</taxon>
        <taxon>Lophotrochozoa</taxon>
        <taxon>Mollusca</taxon>
        <taxon>Cephalopoda</taxon>
        <taxon>Coleoidea</taxon>
        <taxon>Decapodiformes</taxon>
        <taxon>Sepiida</taxon>
        <taxon>Sepiina</taxon>
        <taxon>Sepiidae</taxon>
        <taxon>Acanthosepion</taxon>
    </lineage>
</organism>
<evidence type="ECO:0000313" key="2">
    <source>
        <dbReference type="EMBL" id="CAE1229863.1"/>
    </source>
</evidence>
<feature type="transmembrane region" description="Helical" evidence="1">
    <location>
        <begin position="400"/>
        <end position="418"/>
    </location>
</feature>
<keyword evidence="1" id="KW-1133">Transmembrane helix</keyword>
<feature type="transmembrane region" description="Helical" evidence="1">
    <location>
        <begin position="376"/>
        <end position="394"/>
    </location>
</feature>
<sequence length="515" mass="60913">MAPRCSHILSHGHQFLISKQLSFMRLFNSFFPCYCPPPLVAGFQSHGDDLSQGRYATSQDSSHLAPALLESFHLRWKTFHEAVLWRQTSQDHLHHHHKQYWRDATSHRNSPLQLHMPCSVLHRRKTQYELIEVHSQTIPESLRNVELQFQLIGLISSALCSSARIAARKLRASFLNDWMVTCTGAKDLDFTSFNPNLALSTEEGHLIIRRLDAALKKRILQDTVVFFLVPTLRRLIDYCSLSFSFPIIFSLFLASFSMKLSLPFFVFLVFFFPFNFPLSLFLALILSFFIYLSLFVLFFSFLLYLNLLFFSLLLVSLKTLIIFSLSQFFLPSLFLSLLFFSFYFSFSFYLSLYLYFFFVSFFSLCFFYYSCYFDFSLSFFISFFSFFSLSHYTFSLYACFFFTFFYFPLLFLFIFLSFSLDPCFLLFLFFEPFISLSTFLFVLQCFRFSSSPFFDSLPLSLSLSLSLSRSFSQFYSLFLLFSNFLTRKIHCSHVQRYTTIQIHNLYEKRERRKLT</sequence>
<feature type="transmembrane region" description="Helical" evidence="1">
    <location>
        <begin position="425"/>
        <end position="450"/>
    </location>
</feature>
<keyword evidence="3" id="KW-1185">Reference proteome</keyword>
<protein>
    <submittedName>
        <fullName evidence="2">Uncharacterized protein</fullName>
    </submittedName>
</protein>
<comment type="caution">
    <text evidence="2">The sequence shown here is derived from an EMBL/GenBank/DDBJ whole genome shotgun (WGS) entry which is preliminary data.</text>
</comment>
<keyword evidence="1" id="KW-0472">Membrane</keyword>
<evidence type="ECO:0000256" key="1">
    <source>
        <dbReference type="SAM" id="Phobius"/>
    </source>
</evidence>
<evidence type="ECO:0000313" key="3">
    <source>
        <dbReference type="Proteomes" id="UP000597762"/>
    </source>
</evidence>